<keyword evidence="6 7" id="KW-0472">Membrane</keyword>
<dbReference type="KEGG" id="eta:ETA_16880"/>
<feature type="transmembrane region" description="Helical" evidence="7">
    <location>
        <begin position="80"/>
        <end position="101"/>
    </location>
</feature>
<evidence type="ECO:0000313" key="10">
    <source>
        <dbReference type="Proteomes" id="UP000001726"/>
    </source>
</evidence>
<keyword evidence="10" id="KW-1185">Reference proteome</keyword>
<evidence type="ECO:0000256" key="2">
    <source>
        <dbReference type="ARBA" id="ARBA00007400"/>
    </source>
</evidence>
<dbReference type="GO" id="GO:0016413">
    <property type="term" value="F:O-acetyltransferase activity"/>
    <property type="evidence" value="ECO:0007669"/>
    <property type="project" value="TreeGrafter"/>
</dbReference>
<accession>B2VKK4</accession>
<feature type="transmembrane region" description="Helical" evidence="7">
    <location>
        <begin position="34"/>
        <end position="59"/>
    </location>
</feature>
<comment type="similarity">
    <text evidence="2">Belongs to the acyltransferase 3 family.</text>
</comment>
<dbReference type="Pfam" id="PF01757">
    <property type="entry name" value="Acyl_transf_3"/>
    <property type="match status" value="1"/>
</dbReference>
<evidence type="ECO:0000256" key="1">
    <source>
        <dbReference type="ARBA" id="ARBA00004651"/>
    </source>
</evidence>
<feature type="transmembrane region" description="Helical" evidence="7">
    <location>
        <begin position="249"/>
        <end position="265"/>
    </location>
</feature>
<feature type="transmembrane region" description="Helical" evidence="7">
    <location>
        <begin position="155"/>
        <end position="175"/>
    </location>
</feature>
<name>B2VKK4_ERWT9</name>
<dbReference type="Proteomes" id="UP000001726">
    <property type="component" value="Chromosome"/>
</dbReference>
<comment type="subcellular location">
    <subcellularLocation>
        <location evidence="1">Cell membrane</location>
        <topology evidence="1">Multi-pass membrane protein</topology>
    </subcellularLocation>
</comment>
<evidence type="ECO:0000313" key="9">
    <source>
        <dbReference type="EMBL" id="CAO96734.1"/>
    </source>
</evidence>
<feature type="transmembrane region" description="Helical" evidence="7">
    <location>
        <begin position="313"/>
        <end position="332"/>
    </location>
</feature>
<keyword evidence="5 7" id="KW-1133">Transmembrane helix</keyword>
<feature type="domain" description="Acyltransferase 3" evidence="8">
    <location>
        <begin position="4"/>
        <end position="332"/>
    </location>
</feature>
<dbReference type="AlphaFoldDB" id="B2VKK4"/>
<evidence type="ECO:0000256" key="4">
    <source>
        <dbReference type="ARBA" id="ARBA00022692"/>
    </source>
</evidence>
<feature type="transmembrane region" description="Helical" evidence="7">
    <location>
        <begin position="217"/>
        <end position="243"/>
    </location>
</feature>
<dbReference type="eggNOG" id="COG1835">
    <property type="taxonomic scope" value="Bacteria"/>
</dbReference>
<keyword evidence="3" id="KW-1003">Cell membrane</keyword>
<organism evidence="9 10">
    <name type="scientific">Erwinia tasmaniensis (strain DSM 17950 / CFBP 7177 / CIP 109463 / NCPPB 4357 / Et1/99)</name>
    <dbReference type="NCBI Taxonomy" id="465817"/>
    <lineage>
        <taxon>Bacteria</taxon>
        <taxon>Pseudomonadati</taxon>
        <taxon>Pseudomonadota</taxon>
        <taxon>Gammaproteobacteria</taxon>
        <taxon>Enterobacterales</taxon>
        <taxon>Erwiniaceae</taxon>
        <taxon>Erwinia</taxon>
    </lineage>
</organism>
<feature type="transmembrane region" description="Helical" evidence="7">
    <location>
        <begin position="121"/>
        <end position="143"/>
    </location>
</feature>
<feature type="transmembrane region" description="Helical" evidence="7">
    <location>
        <begin position="7"/>
        <end position="28"/>
    </location>
</feature>
<dbReference type="InterPro" id="IPR002656">
    <property type="entry name" value="Acyl_transf_3_dom"/>
</dbReference>
<evidence type="ECO:0000256" key="6">
    <source>
        <dbReference type="ARBA" id="ARBA00023136"/>
    </source>
</evidence>
<proteinExistence type="inferred from homology"/>
<dbReference type="HOGENOM" id="CLU_798628_0_0_6"/>
<gene>
    <name evidence="9" type="ordered locus">ETA_16880</name>
</gene>
<dbReference type="GO" id="GO:0009246">
    <property type="term" value="P:enterobacterial common antigen biosynthetic process"/>
    <property type="evidence" value="ECO:0007669"/>
    <property type="project" value="TreeGrafter"/>
</dbReference>
<dbReference type="STRING" id="465817.ETA_16880"/>
<evidence type="ECO:0000256" key="7">
    <source>
        <dbReference type="SAM" id="Phobius"/>
    </source>
</evidence>
<evidence type="ECO:0000256" key="3">
    <source>
        <dbReference type="ARBA" id="ARBA00022475"/>
    </source>
</evidence>
<dbReference type="EMBL" id="CU468135">
    <property type="protein sequence ID" value="CAO96734.1"/>
    <property type="molecule type" value="Genomic_DNA"/>
</dbReference>
<reference evidence="9 10" key="1">
    <citation type="journal article" date="2008" name="Environ. Microbiol.">
        <title>The genome of Erwinia tasmaniensis strain Et1/99, a non-pathogenic bacterium in the genus Erwinia.</title>
        <authorList>
            <person name="Kube M."/>
            <person name="Migdoll A.M."/>
            <person name="Mueller I."/>
            <person name="Kuhl H."/>
            <person name="Beck A."/>
            <person name="Reinhardt R."/>
            <person name="Geider K."/>
        </authorList>
    </citation>
    <scope>NUCLEOTIDE SEQUENCE [LARGE SCALE GENOMIC DNA]</scope>
    <source>
        <strain evidence="10">DSM 17950 / CFBP 7177 / CIP 109463 / NCPPB 4357 / Et1/99</strain>
    </source>
</reference>
<dbReference type="GO" id="GO:0005886">
    <property type="term" value="C:plasma membrane"/>
    <property type="evidence" value="ECO:0007669"/>
    <property type="project" value="UniProtKB-SubCell"/>
</dbReference>
<sequence>MRVLSIDLLKIISIFFVVLSHVTLFFLSNNGNDVYLYFFRQSGQLGVVLFFMCSGYFLLNNTRENQVGYILGKIKGILSVLLFWLCFYYLYDAFFISRFTAVDDVSFLTYFNVSHHLSDATHLWFIFSIIGLYILTPFIRCVFREANAEGIMKMLIIMVFVSNLTLVNALTDYAFSFKSIPDNLLLPFQTEGLISFLVGGYLGLTRPKVESFSFPHIMLLVLAVVSFSVLSIISSCTGIAFFYGKFYNILLQTSSLCTFLFMMNINMNSYPPIIDDISKSVLGIYLVHNIFVVEVHSEFIHNMILRATGEINTYLHIIIYSTLAFILSYLFCRGLRKSKITEKIITL</sequence>
<evidence type="ECO:0000256" key="5">
    <source>
        <dbReference type="ARBA" id="ARBA00022989"/>
    </source>
</evidence>
<dbReference type="PANTHER" id="PTHR40074">
    <property type="entry name" value="O-ACETYLTRANSFERASE WECH"/>
    <property type="match status" value="1"/>
</dbReference>
<dbReference type="PANTHER" id="PTHR40074:SF2">
    <property type="entry name" value="O-ACETYLTRANSFERASE WECH"/>
    <property type="match status" value="1"/>
</dbReference>
<dbReference type="OrthoDB" id="6484933at2"/>
<keyword evidence="4 7" id="KW-0812">Transmembrane</keyword>
<evidence type="ECO:0000259" key="8">
    <source>
        <dbReference type="Pfam" id="PF01757"/>
    </source>
</evidence>
<protein>
    <recommendedName>
        <fullName evidence="8">Acyltransferase 3 domain-containing protein</fullName>
    </recommendedName>
</protein>
<dbReference type="RefSeq" id="WP_012441427.1">
    <property type="nucleotide sequence ID" value="NC_010694.1"/>
</dbReference>